<proteinExistence type="predicted"/>
<dbReference type="Pfam" id="PF11211">
    <property type="entry name" value="DUF2997"/>
    <property type="match status" value="1"/>
</dbReference>
<evidence type="ECO:0000313" key="2">
    <source>
        <dbReference type="Proteomes" id="UP000309174"/>
    </source>
</evidence>
<organism evidence="1 2">
    <name type="scientific">Actinomadura soli</name>
    <dbReference type="NCBI Taxonomy" id="2508997"/>
    <lineage>
        <taxon>Bacteria</taxon>
        <taxon>Bacillati</taxon>
        <taxon>Actinomycetota</taxon>
        <taxon>Actinomycetes</taxon>
        <taxon>Streptosporangiales</taxon>
        <taxon>Thermomonosporaceae</taxon>
        <taxon>Actinomadura</taxon>
    </lineage>
</organism>
<reference evidence="1 2" key="1">
    <citation type="submission" date="2019-05" db="EMBL/GenBank/DDBJ databases">
        <title>Draft genome sequence of Actinomadura sp. 14C53.</title>
        <authorList>
            <person name="Saricaoglu S."/>
            <person name="Isik K."/>
        </authorList>
    </citation>
    <scope>NUCLEOTIDE SEQUENCE [LARGE SCALE GENOMIC DNA]</scope>
    <source>
        <strain evidence="1 2">14C53</strain>
    </source>
</reference>
<comment type="caution">
    <text evidence="1">The sequence shown here is derived from an EMBL/GenBank/DDBJ whole genome shotgun (WGS) entry which is preliminary data.</text>
</comment>
<dbReference type="Proteomes" id="UP000309174">
    <property type="component" value="Unassembled WGS sequence"/>
</dbReference>
<name>A0A5C4JB27_9ACTN</name>
<dbReference type="RefSeq" id="WP_138646514.1">
    <property type="nucleotide sequence ID" value="NZ_VCKW01000093.1"/>
</dbReference>
<accession>A0A5C4JB27</accession>
<dbReference type="AlphaFoldDB" id="A0A5C4JB27"/>
<sequence length="67" mass="7362">MAEEKVEIVIGPDGTVELRVEGVAGTRCLDDTDPLVQALGGDVEHHELTEEAYQQAEADQQDRQWLG</sequence>
<gene>
    <name evidence="1" type="ORF">ETD83_19205</name>
</gene>
<dbReference type="OrthoDB" id="4290456at2"/>
<dbReference type="EMBL" id="VCKW01000093">
    <property type="protein sequence ID" value="TMQ98446.1"/>
    <property type="molecule type" value="Genomic_DNA"/>
</dbReference>
<dbReference type="InterPro" id="IPR021375">
    <property type="entry name" value="DUF2997"/>
</dbReference>
<keyword evidence="2" id="KW-1185">Reference proteome</keyword>
<protein>
    <submittedName>
        <fullName evidence="1">DUF2997 domain-containing protein</fullName>
    </submittedName>
</protein>
<evidence type="ECO:0000313" key="1">
    <source>
        <dbReference type="EMBL" id="TMQ98446.1"/>
    </source>
</evidence>